<dbReference type="GO" id="GO:0005737">
    <property type="term" value="C:cytoplasm"/>
    <property type="evidence" value="ECO:0007669"/>
    <property type="project" value="UniProtKB-SubCell"/>
</dbReference>
<dbReference type="Gene3D" id="3.20.20.380">
    <property type="entry name" value="Copper homeostasis (CutC) domain"/>
    <property type="match status" value="1"/>
</dbReference>
<organism evidence="3 4">
    <name type="scientific">Acidilutibacter cellobiosedens</name>
    <dbReference type="NCBI Taxonomy" id="2507161"/>
    <lineage>
        <taxon>Bacteria</taxon>
        <taxon>Bacillati</taxon>
        <taxon>Bacillota</taxon>
        <taxon>Tissierellia</taxon>
        <taxon>Tissierellales</taxon>
        <taxon>Acidilutibacteraceae</taxon>
        <taxon>Acidilutibacter</taxon>
    </lineage>
</organism>
<dbReference type="OrthoDB" id="9815677at2"/>
<dbReference type="HAMAP" id="MF_00795">
    <property type="entry name" value="CutC"/>
    <property type="match status" value="1"/>
</dbReference>
<sequence length="246" mass="27047">MKKIVEVCAGSYQDCLSAYKGGANRVELNSALSVGGLTPSLATLIHVKRETKLNVVCMVRPRAAGFCYDDSDAMIMMEDAKIFLENGADGIAFGFLKADNNVDLEKTKIMADLIHGCQKEAVFHRAFDVCPNPLKTMEELISCNVDRVLTSGQEAKAMEGTELIRLLQMKFGKRIQILAGSGINADNAKEIIAKTGICQVHSSCKNYRTDPTTIRNNVSYSYLSDPHTMDYDVVDIKLVKKLVNSL</sequence>
<comment type="caution">
    <text evidence="2">Once thought to be involved in copper homeostasis, experiments in E.coli have shown this is not the case.</text>
</comment>
<reference evidence="4" key="1">
    <citation type="submission" date="2019-01" db="EMBL/GenBank/DDBJ databases">
        <title>Draft genomes of a novel of Sporanaerobacter strains.</title>
        <authorList>
            <person name="Ma S."/>
        </authorList>
    </citation>
    <scope>NUCLEOTIDE SEQUENCE [LARGE SCALE GENOMIC DNA]</scope>
    <source>
        <strain evidence="4">NJN-17</strain>
    </source>
</reference>
<keyword evidence="2" id="KW-0963">Cytoplasm</keyword>
<dbReference type="Pfam" id="PF03932">
    <property type="entry name" value="CutC"/>
    <property type="match status" value="1"/>
</dbReference>
<accession>A0A410QFQ6</accession>
<evidence type="ECO:0000313" key="3">
    <source>
        <dbReference type="EMBL" id="QAT62922.1"/>
    </source>
</evidence>
<dbReference type="EMBL" id="CP035282">
    <property type="protein sequence ID" value="QAT62922.1"/>
    <property type="molecule type" value="Genomic_DNA"/>
</dbReference>
<evidence type="ECO:0000256" key="1">
    <source>
        <dbReference type="ARBA" id="ARBA00007768"/>
    </source>
</evidence>
<dbReference type="PANTHER" id="PTHR12598:SF0">
    <property type="entry name" value="COPPER HOMEOSTASIS PROTEIN CUTC HOMOLOG"/>
    <property type="match status" value="1"/>
</dbReference>
<protein>
    <recommendedName>
        <fullName evidence="2">PF03932 family protein CutC</fullName>
    </recommendedName>
</protein>
<dbReference type="GO" id="GO:0005507">
    <property type="term" value="F:copper ion binding"/>
    <property type="evidence" value="ECO:0007669"/>
    <property type="project" value="TreeGrafter"/>
</dbReference>
<dbReference type="AlphaFoldDB" id="A0A410QFQ6"/>
<dbReference type="Proteomes" id="UP000287969">
    <property type="component" value="Chromosome"/>
</dbReference>
<comment type="similarity">
    <text evidence="1 2">Belongs to the CutC family.</text>
</comment>
<proteinExistence type="inferred from homology"/>
<dbReference type="KEGG" id="spoa:EQM13_15795"/>
<dbReference type="InterPro" id="IPR005627">
    <property type="entry name" value="CutC-like"/>
</dbReference>
<comment type="subcellular location">
    <subcellularLocation>
        <location evidence="2">Cytoplasm</location>
    </subcellularLocation>
</comment>
<dbReference type="InterPro" id="IPR036822">
    <property type="entry name" value="CutC-like_dom_sf"/>
</dbReference>
<evidence type="ECO:0000256" key="2">
    <source>
        <dbReference type="HAMAP-Rule" id="MF_00795"/>
    </source>
</evidence>
<keyword evidence="4" id="KW-1185">Reference proteome</keyword>
<name>A0A410QFQ6_9FIRM</name>
<dbReference type="SUPFAM" id="SSF110395">
    <property type="entry name" value="CutC-like"/>
    <property type="match status" value="1"/>
</dbReference>
<dbReference type="RefSeq" id="WP_071139244.1">
    <property type="nucleotide sequence ID" value="NZ_CP035282.1"/>
</dbReference>
<gene>
    <name evidence="2" type="primary">cutC</name>
    <name evidence="3" type="ORF">EQM13_15795</name>
</gene>
<dbReference type="PANTHER" id="PTHR12598">
    <property type="entry name" value="COPPER HOMEOSTASIS PROTEIN CUTC"/>
    <property type="match status" value="1"/>
</dbReference>
<evidence type="ECO:0000313" key="4">
    <source>
        <dbReference type="Proteomes" id="UP000287969"/>
    </source>
</evidence>